<evidence type="ECO:0000256" key="1">
    <source>
        <dbReference type="SAM" id="Phobius"/>
    </source>
</evidence>
<feature type="transmembrane region" description="Helical" evidence="1">
    <location>
        <begin position="59"/>
        <end position="79"/>
    </location>
</feature>
<protein>
    <recommendedName>
        <fullName evidence="4">PrgI family protein</fullName>
    </recommendedName>
</protein>
<feature type="transmembrane region" description="Helical" evidence="1">
    <location>
        <begin position="36"/>
        <end position="53"/>
    </location>
</feature>
<dbReference type="Proteomes" id="UP000229370">
    <property type="component" value="Unassembled WGS sequence"/>
</dbReference>
<name>A0A2M8GLP7_9BACT</name>
<organism evidence="2 3">
    <name type="scientific">Candidatus Roizmanbacteria bacterium CG_4_8_14_3_um_filter_36_10</name>
    <dbReference type="NCBI Taxonomy" id="1974834"/>
    <lineage>
        <taxon>Bacteria</taxon>
        <taxon>Candidatus Roizmaniibacteriota</taxon>
    </lineage>
</organism>
<evidence type="ECO:0000313" key="3">
    <source>
        <dbReference type="Proteomes" id="UP000229370"/>
    </source>
</evidence>
<reference evidence="3" key="1">
    <citation type="submission" date="2017-09" db="EMBL/GenBank/DDBJ databases">
        <title>Depth-based differentiation of microbial function through sediment-hosted aquifers and enrichment of novel symbionts in the deep terrestrial subsurface.</title>
        <authorList>
            <person name="Probst A.J."/>
            <person name="Ladd B."/>
            <person name="Jarett J.K."/>
            <person name="Geller-Mcgrath D.E."/>
            <person name="Sieber C.M.K."/>
            <person name="Emerson J.B."/>
            <person name="Anantharaman K."/>
            <person name="Thomas B.C."/>
            <person name="Malmstrom R."/>
            <person name="Stieglmeier M."/>
            <person name="Klingl A."/>
            <person name="Woyke T."/>
            <person name="Ryan C.M."/>
            <person name="Banfield J.F."/>
        </authorList>
    </citation>
    <scope>NUCLEOTIDE SEQUENCE [LARGE SCALE GENOMIC DNA]</scope>
</reference>
<keyword evidence="1" id="KW-1133">Transmembrane helix</keyword>
<dbReference type="EMBL" id="PFQK01000079">
    <property type="protein sequence ID" value="PJC81464.1"/>
    <property type="molecule type" value="Genomic_DNA"/>
</dbReference>
<keyword evidence="1" id="KW-0812">Transmembrane</keyword>
<dbReference type="SUPFAM" id="SSF49478">
    <property type="entry name" value="Cna protein B-type domain"/>
    <property type="match status" value="1"/>
</dbReference>
<evidence type="ECO:0008006" key="4">
    <source>
        <dbReference type="Google" id="ProtNLM"/>
    </source>
</evidence>
<dbReference type="Pfam" id="PF12666">
    <property type="entry name" value="PrgI"/>
    <property type="match status" value="1"/>
</dbReference>
<accession>A0A2M8GLP7</accession>
<keyword evidence="1" id="KW-0472">Membrane</keyword>
<dbReference type="AlphaFoldDB" id="A0A2M8GLP7"/>
<gene>
    <name evidence="2" type="ORF">CO007_04510</name>
</gene>
<proteinExistence type="predicted"/>
<sequence>MVIKIIIIITMDQHPVPRQITTFEFKLIGFMTLKQFIFLLIFIPLGFIAYYLFPIPVLNIFLGLVIGGIGILFAFFPIYDRPLDLWIKDLYKQLTRPTQYFFSKKNKPVYYFDDLFFVSDPRQTAAHIESQEKLTAYLAKTQKKQREIGQSNTKKQKINFLFSNKSKTKGKNSEAAQLQNKTATSGKVNTYIIGKKKPFLTGIVKNHKLIPLPGVLIYIKDANSKILRLLKTNPHGVFATFNPLPAGEYFIELKDPNENFFFDTMKISIDSTNQKPLEFYSKELI</sequence>
<dbReference type="InterPro" id="IPR024414">
    <property type="entry name" value="Uncharacterised_PrgI"/>
</dbReference>
<evidence type="ECO:0000313" key="2">
    <source>
        <dbReference type="EMBL" id="PJC81464.1"/>
    </source>
</evidence>
<comment type="caution">
    <text evidence="2">The sequence shown here is derived from an EMBL/GenBank/DDBJ whole genome shotgun (WGS) entry which is preliminary data.</text>
</comment>